<sequence>MASYNEYIASKRLYAINNIPYSCNSQCIISPGPLYDGGISTGCGTNNYDYYIGPTGPPGDKYLSYFTETFYANVLFENGIIGIVVDKNLAYIPGMRVKCQVVNDVPSNDIVCFYGIVSKYDNGVLIINNINNISGNFPYNIKTNYAININNTGPSISLENTPNQIDIQTIPPATYKFSLNDNVIIGNSISFSQSNTAKITYDASSSANGIVMNSNMKTDAVYFTASGNKNITHTGTNFIINDNIDISGNANVAGNMAINGNTILGDISGSIYSSIYAKLPQIATTLNSYAVRMAFTNISGIFKWQLFASTSSRKQKANIKILPDSTAILDVAPVTYNPIYQLNGEYQCTHIGFIAEEMAKNELGNYFVIRDETGEPKSIQYELMIPVYASAMRNIRTRVEELEKIVQMQDEKINSILSTIAK</sequence>
<protein>
    <recommendedName>
        <fullName evidence="1">Peptidase S74 domain-containing protein</fullName>
    </recommendedName>
</protein>
<dbReference type="PROSITE" id="PS51688">
    <property type="entry name" value="ICA"/>
    <property type="match status" value="1"/>
</dbReference>
<evidence type="ECO:0000313" key="2">
    <source>
        <dbReference type="EMBL" id="QHU10211.1"/>
    </source>
</evidence>
<dbReference type="AlphaFoldDB" id="A0A6C0JZ83"/>
<dbReference type="EMBL" id="MN740751">
    <property type="protein sequence ID" value="QHU10211.1"/>
    <property type="molecule type" value="Genomic_DNA"/>
</dbReference>
<proteinExistence type="predicted"/>
<organism evidence="2">
    <name type="scientific">viral metagenome</name>
    <dbReference type="NCBI Taxonomy" id="1070528"/>
    <lineage>
        <taxon>unclassified sequences</taxon>
        <taxon>metagenomes</taxon>
        <taxon>organismal metagenomes</taxon>
    </lineage>
</organism>
<dbReference type="CDD" id="cd21931">
    <property type="entry name" value="TD_EMAP-like"/>
    <property type="match status" value="1"/>
</dbReference>
<reference evidence="2" key="1">
    <citation type="journal article" date="2020" name="Nature">
        <title>Giant virus diversity and host interactions through global metagenomics.</title>
        <authorList>
            <person name="Schulz F."/>
            <person name="Roux S."/>
            <person name="Paez-Espino D."/>
            <person name="Jungbluth S."/>
            <person name="Walsh D.A."/>
            <person name="Denef V.J."/>
            <person name="McMahon K.D."/>
            <person name="Konstantinidis K.T."/>
            <person name="Eloe-Fadrosh E.A."/>
            <person name="Kyrpides N.C."/>
            <person name="Woyke T."/>
        </authorList>
    </citation>
    <scope>NUCLEOTIDE SEQUENCE</scope>
    <source>
        <strain evidence="2">GVMAG-S-1101164-67</strain>
    </source>
</reference>
<dbReference type="InterPro" id="IPR049813">
    <property type="entry name" value="Elp-1-like_TD"/>
</dbReference>
<dbReference type="InterPro" id="IPR030392">
    <property type="entry name" value="S74_ICA"/>
</dbReference>
<evidence type="ECO:0000259" key="1">
    <source>
        <dbReference type="PROSITE" id="PS51688"/>
    </source>
</evidence>
<name>A0A6C0JZ83_9ZZZZ</name>
<feature type="domain" description="Peptidase S74" evidence="1">
    <location>
        <begin position="311"/>
        <end position="406"/>
    </location>
</feature>
<accession>A0A6C0JZ83</accession>